<evidence type="ECO:0000313" key="2">
    <source>
        <dbReference type="EMBL" id="AUD04129.1"/>
    </source>
</evidence>
<protein>
    <submittedName>
        <fullName evidence="2">Uncharacterized protein</fullName>
    </submittedName>
</protein>
<keyword evidence="3" id="KW-1185">Reference proteome</keyword>
<name>A0A2K8Z2S1_9BACT</name>
<dbReference type="OrthoDB" id="990896at2"/>
<dbReference type="EMBL" id="CP025096">
    <property type="protein sequence ID" value="AUD04129.1"/>
    <property type="molecule type" value="Genomic_DNA"/>
</dbReference>
<feature type="transmembrane region" description="Helical" evidence="1">
    <location>
        <begin position="107"/>
        <end position="129"/>
    </location>
</feature>
<feature type="transmembrane region" description="Helical" evidence="1">
    <location>
        <begin position="15"/>
        <end position="39"/>
    </location>
</feature>
<gene>
    <name evidence="2" type="ORF">CWM47_21215</name>
</gene>
<proteinExistence type="predicted"/>
<evidence type="ECO:0000313" key="3">
    <source>
        <dbReference type="Proteomes" id="UP000232883"/>
    </source>
</evidence>
<dbReference type="AlphaFoldDB" id="A0A2K8Z2S1"/>
<sequence>MTSKDVDDLKTVGQLVGRLCLLIAINVFACYFVPFFLAYAHEYLNGFFIADSLRWEDGHIRKDLTQLYRLSGFIILVEWVIWLYMLYRFNRWYSSFLPYPQSLTTTLLATCITGVLITASALKWFGYFFQHL</sequence>
<dbReference type="RefSeq" id="WP_100990195.1">
    <property type="nucleotide sequence ID" value="NZ_CP025096.1"/>
</dbReference>
<dbReference type="Proteomes" id="UP000232883">
    <property type="component" value="Chromosome"/>
</dbReference>
<feature type="transmembrane region" description="Helical" evidence="1">
    <location>
        <begin position="67"/>
        <end position="87"/>
    </location>
</feature>
<keyword evidence="1" id="KW-0812">Transmembrane</keyword>
<accession>A0A2K8Z2S1</accession>
<reference evidence="2 3" key="1">
    <citation type="submission" date="2017-11" db="EMBL/GenBank/DDBJ databases">
        <title>Taxonomic description and genome sequences of Spirosoma HA7 sp. nov., isolated from pollen microhabitat of Corylus avellana.</title>
        <authorList>
            <person name="Ambika Manirajan B."/>
            <person name="Suarez C."/>
            <person name="Ratering S."/>
            <person name="Geissler-Plaum R."/>
            <person name="Cardinale M."/>
            <person name="Sylvia S."/>
        </authorList>
    </citation>
    <scope>NUCLEOTIDE SEQUENCE [LARGE SCALE GENOMIC DNA]</scope>
    <source>
        <strain evidence="2 3">HA7</strain>
    </source>
</reference>
<keyword evidence="1" id="KW-0472">Membrane</keyword>
<keyword evidence="1" id="KW-1133">Transmembrane helix</keyword>
<evidence type="ECO:0000256" key="1">
    <source>
        <dbReference type="SAM" id="Phobius"/>
    </source>
</evidence>
<organism evidence="2 3">
    <name type="scientific">Spirosoma pollinicola</name>
    <dbReference type="NCBI Taxonomy" id="2057025"/>
    <lineage>
        <taxon>Bacteria</taxon>
        <taxon>Pseudomonadati</taxon>
        <taxon>Bacteroidota</taxon>
        <taxon>Cytophagia</taxon>
        <taxon>Cytophagales</taxon>
        <taxon>Cytophagaceae</taxon>
        <taxon>Spirosoma</taxon>
    </lineage>
</organism>
<dbReference type="KEGG" id="spir:CWM47_21215"/>